<keyword evidence="3" id="KW-0343">GTPase activation</keyword>
<evidence type="ECO:0000256" key="2">
    <source>
        <dbReference type="ARBA" id="ARBA00004236"/>
    </source>
</evidence>
<keyword evidence="5" id="KW-0938">Abscisic acid signaling pathway</keyword>
<dbReference type="SMART" id="SM00239">
    <property type="entry name" value="C2"/>
    <property type="match status" value="1"/>
</dbReference>
<dbReference type="Proteomes" id="UP000554482">
    <property type="component" value="Unassembled WGS sequence"/>
</dbReference>
<dbReference type="PANTHER" id="PTHR45933:SF5">
    <property type="entry name" value="PROTEIN C2-DOMAIN ABA-RELATED 4"/>
    <property type="match status" value="1"/>
</dbReference>
<keyword evidence="14" id="KW-1185">Reference proteome</keyword>
<dbReference type="InterPro" id="IPR044562">
    <property type="entry name" value="CAR1-11"/>
</dbReference>
<dbReference type="InterPro" id="IPR000008">
    <property type="entry name" value="C2_dom"/>
</dbReference>
<accession>A0A7J6V9H3</accession>
<comment type="similarity">
    <text evidence="11">Belongs to the plant CAR protein family.</text>
</comment>
<dbReference type="PROSITE" id="PS50004">
    <property type="entry name" value="C2"/>
    <property type="match status" value="1"/>
</dbReference>
<dbReference type="OrthoDB" id="610337at2759"/>
<evidence type="ECO:0000256" key="6">
    <source>
        <dbReference type="ARBA" id="ARBA00022723"/>
    </source>
</evidence>
<protein>
    <submittedName>
        <fullName evidence="13">C2-domain aba-related</fullName>
    </submittedName>
</protein>
<dbReference type="EMBL" id="JABWDY010036855">
    <property type="protein sequence ID" value="KAF5180870.1"/>
    <property type="molecule type" value="Genomic_DNA"/>
</dbReference>
<dbReference type="NCBIfam" id="TIGR01640">
    <property type="entry name" value="F_box_assoc_1"/>
    <property type="match status" value="1"/>
</dbReference>
<keyword evidence="10" id="KW-0539">Nucleus</keyword>
<organism evidence="13 14">
    <name type="scientific">Thalictrum thalictroides</name>
    <name type="common">Rue-anemone</name>
    <name type="synonym">Anemone thalictroides</name>
    <dbReference type="NCBI Taxonomy" id="46969"/>
    <lineage>
        <taxon>Eukaryota</taxon>
        <taxon>Viridiplantae</taxon>
        <taxon>Streptophyta</taxon>
        <taxon>Embryophyta</taxon>
        <taxon>Tracheophyta</taxon>
        <taxon>Spermatophyta</taxon>
        <taxon>Magnoliopsida</taxon>
        <taxon>Ranunculales</taxon>
        <taxon>Ranunculaceae</taxon>
        <taxon>Thalictroideae</taxon>
        <taxon>Thalictrum</taxon>
    </lineage>
</organism>
<dbReference type="GO" id="GO:0005634">
    <property type="term" value="C:nucleus"/>
    <property type="evidence" value="ECO:0007669"/>
    <property type="project" value="UniProtKB-SubCell"/>
</dbReference>
<dbReference type="Pfam" id="PF00168">
    <property type="entry name" value="C2"/>
    <property type="match status" value="1"/>
</dbReference>
<dbReference type="PANTHER" id="PTHR45933">
    <property type="entry name" value="PROTEIN C2-DOMAIN ABA-RELATED 4"/>
    <property type="match status" value="1"/>
</dbReference>
<evidence type="ECO:0000256" key="11">
    <source>
        <dbReference type="ARBA" id="ARBA00024037"/>
    </source>
</evidence>
<feature type="domain" description="C2" evidence="12">
    <location>
        <begin position="1"/>
        <end position="100"/>
    </location>
</feature>
<evidence type="ECO:0000256" key="10">
    <source>
        <dbReference type="ARBA" id="ARBA00023242"/>
    </source>
</evidence>
<keyword evidence="4" id="KW-1003">Cell membrane</keyword>
<keyword evidence="6" id="KW-0479">Metal-binding</keyword>
<keyword evidence="9" id="KW-0472">Membrane</keyword>
<evidence type="ECO:0000256" key="1">
    <source>
        <dbReference type="ARBA" id="ARBA00004123"/>
    </source>
</evidence>
<dbReference type="InterPro" id="IPR017451">
    <property type="entry name" value="F-box-assoc_interact_dom"/>
</dbReference>
<dbReference type="GO" id="GO:0008289">
    <property type="term" value="F:lipid binding"/>
    <property type="evidence" value="ECO:0007669"/>
    <property type="project" value="UniProtKB-KW"/>
</dbReference>
<evidence type="ECO:0000259" key="12">
    <source>
        <dbReference type="PROSITE" id="PS50004"/>
    </source>
</evidence>
<dbReference type="GO" id="GO:0005886">
    <property type="term" value="C:plasma membrane"/>
    <property type="evidence" value="ECO:0007669"/>
    <property type="project" value="UniProtKB-SubCell"/>
</dbReference>
<dbReference type="GO" id="GO:0005096">
    <property type="term" value="F:GTPase activator activity"/>
    <property type="evidence" value="ECO:0007669"/>
    <property type="project" value="UniProtKB-KW"/>
</dbReference>
<dbReference type="GO" id="GO:0046872">
    <property type="term" value="F:metal ion binding"/>
    <property type="evidence" value="ECO:0007669"/>
    <property type="project" value="UniProtKB-KW"/>
</dbReference>
<dbReference type="SUPFAM" id="SSF49562">
    <property type="entry name" value="C2 domain (Calcium/lipid-binding domain, CaLB)"/>
    <property type="match status" value="1"/>
</dbReference>
<comment type="subcellular location">
    <subcellularLocation>
        <location evidence="2">Cell membrane</location>
    </subcellularLocation>
    <subcellularLocation>
        <location evidence="1">Nucleus</location>
    </subcellularLocation>
</comment>
<sequence length="423" mass="49345">MLGLLRIRIVRGVNLAVRDTRSSDPYVKIMMGRQKLKTRVVKKNVNPEWNEDLTLSVDDPNLPVKLIVYDRDRFSHDDKMGDAEFDIKPFIEACKMNLSGLPNGTIITRLMPSRQNCLAEESCIMWTNGKVVQDICARLKNVECGEVELQLQWIDLPGEHITLPKSPKQDIAPFVSAFAYASTTNEYKVIRLLQNEDNEEEIEQFLRPECEVYTLGSNEWRSIEDVPNITYRRPAVLNGNIYWLSHENVESLQSLIIVVFDVATEKFYEIPPPPCVFPSNNLILKRLWVLEEHLCFIHEGASFRHYEIWVMKDNGMQASWVKQYSFKEKSKTSWFMNGSYDLTKLRNGEFLLHYGGERRILGYYDPKNETHRHITVHNQHYHDEDYFHPIILVASLISPKNIGQVIRRSEDLVNEKEFQPQEQ</sequence>
<comment type="caution">
    <text evidence="13">The sequence shown here is derived from an EMBL/GenBank/DDBJ whole genome shotgun (WGS) entry which is preliminary data.</text>
</comment>
<dbReference type="AlphaFoldDB" id="A0A7J6V9H3"/>
<evidence type="ECO:0000256" key="5">
    <source>
        <dbReference type="ARBA" id="ARBA00022682"/>
    </source>
</evidence>
<name>A0A7J6V9H3_THATH</name>
<keyword evidence="8" id="KW-0446">Lipid-binding</keyword>
<proteinExistence type="inferred from homology"/>
<evidence type="ECO:0000256" key="8">
    <source>
        <dbReference type="ARBA" id="ARBA00023121"/>
    </source>
</evidence>
<evidence type="ECO:0000256" key="9">
    <source>
        <dbReference type="ARBA" id="ARBA00023136"/>
    </source>
</evidence>
<dbReference type="CDD" id="cd04038">
    <property type="entry name" value="C2_ArfGAP"/>
    <property type="match status" value="1"/>
</dbReference>
<keyword evidence="7" id="KW-0106">Calcium</keyword>
<dbReference type="Gene3D" id="2.60.40.150">
    <property type="entry name" value="C2 domain"/>
    <property type="match status" value="1"/>
</dbReference>
<reference evidence="13 14" key="1">
    <citation type="submission" date="2020-06" db="EMBL/GenBank/DDBJ databases">
        <title>Transcriptomic and genomic resources for Thalictrum thalictroides and T. hernandezii: Facilitating candidate gene discovery in an emerging model plant lineage.</title>
        <authorList>
            <person name="Arias T."/>
            <person name="Riano-Pachon D.M."/>
            <person name="Di Stilio V.S."/>
        </authorList>
    </citation>
    <scope>NUCLEOTIDE SEQUENCE [LARGE SCALE GENOMIC DNA]</scope>
    <source>
        <strain evidence="14">cv. WT478/WT964</strain>
        <tissue evidence="13">Leaves</tissue>
    </source>
</reference>
<gene>
    <name evidence="13" type="ORF">FRX31_029541</name>
</gene>
<dbReference type="InterPro" id="IPR035892">
    <property type="entry name" value="C2_domain_sf"/>
</dbReference>
<evidence type="ECO:0000313" key="14">
    <source>
        <dbReference type="Proteomes" id="UP000554482"/>
    </source>
</evidence>
<evidence type="ECO:0000256" key="7">
    <source>
        <dbReference type="ARBA" id="ARBA00022837"/>
    </source>
</evidence>
<evidence type="ECO:0000256" key="3">
    <source>
        <dbReference type="ARBA" id="ARBA00022468"/>
    </source>
</evidence>
<dbReference type="InterPro" id="IPR006527">
    <property type="entry name" value="F-box-assoc_dom_typ1"/>
</dbReference>
<evidence type="ECO:0000256" key="4">
    <source>
        <dbReference type="ARBA" id="ARBA00022475"/>
    </source>
</evidence>
<dbReference type="Pfam" id="PF07734">
    <property type="entry name" value="FBA_1"/>
    <property type="match status" value="1"/>
</dbReference>
<evidence type="ECO:0000313" key="13">
    <source>
        <dbReference type="EMBL" id="KAF5180870.1"/>
    </source>
</evidence>
<dbReference type="GO" id="GO:0009738">
    <property type="term" value="P:abscisic acid-activated signaling pathway"/>
    <property type="evidence" value="ECO:0007669"/>
    <property type="project" value="UniProtKB-KW"/>
</dbReference>